<name>A0E7S8_PARTE</name>
<evidence type="ECO:0000313" key="1">
    <source>
        <dbReference type="EMBL" id="CAK91345.1"/>
    </source>
</evidence>
<dbReference type="Proteomes" id="UP000000600">
    <property type="component" value="Unassembled WGS sequence"/>
</dbReference>
<dbReference type="GeneID" id="76803725"/>
<evidence type="ECO:0000313" key="2">
    <source>
        <dbReference type="Proteomes" id="UP000000600"/>
    </source>
</evidence>
<protein>
    <submittedName>
        <fullName evidence="1">Uncharacterized protein</fullName>
    </submittedName>
</protein>
<organism evidence="1 2">
    <name type="scientific">Paramecium tetraurelia</name>
    <dbReference type="NCBI Taxonomy" id="5888"/>
    <lineage>
        <taxon>Eukaryota</taxon>
        <taxon>Sar</taxon>
        <taxon>Alveolata</taxon>
        <taxon>Ciliophora</taxon>
        <taxon>Intramacronucleata</taxon>
        <taxon>Oligohymenophorea</taxon>
        <taxon>Peniculida</taxon>
        <taxon>Parameciidae</taxon>
        <taxon>Paramecium</taxon>
    </lineage>
</organism>
<sequence>MNQPIGKILQTNDPKEDVKFVNQFNLHEMNDLTD</sequence>
<dbReference type="RefSeq" id="XP_052287165.1">
    <property type="nucleotide sequence ID" value="XM_052431189.1"/>
</dbReference>
<dbReference type="InParanoid" id="A0E7S8"/>
<proteinExistence type="predicted"/>
<dbReference type="AlphaFoldDB" id="A0E7S8"/>
<dbReference type="HOGENOM" id="CLU_3378126_0_0_1"/>
<gene>
    <name evidence="1" type="ORF">GSPATT00024073001</name>
</gene>
<accession>A0E7S8</accession>
<keyword evidence="2" id="KW-1185">Reference proteome</keyword>
<dbReference type="EMBL" id="CT868662">
    <property type="protein sequence ID" value="CAK91345.1"/>
    <property type="molecule type" value="Genomic_DNA"/>
</dbReference>
<reference evidence="1 2" key="1">
    <citation type="journal article" date="2006" name="Nature">
        <title>Global trends of whole-genome duplications revealed by the ciliate Paramecium tetraurelia.</title>
        <authorList>
            <consortium name="Genoscope"/>
            <person name="Aury J.-M."/>
            <person name="Jaillon O."/>
            <person name="Duret L."/>
            <person name="Noel B."/>
            <person name="Jubin C."/>
            <person name="Porcel B.M."/>
            <person name="Segurens B."/>
            <person name="Daubin V."/>
            <person name="Anthouard V."/>
            <person name="Aiach N."/>
            <person name="Arnaiz O."/>
            <person name="Billaut A."/>
            <person name="Beisson J."/>
            <person name="Blanc I."/>
            <person name="Bouhouche K."/>
            <person name="Camara F."/>
            <person name="Duharcourt S."/>
            <person name="Guigo R."/>
            <person name="Gogendeau D."/>
            <person name="Katinka M."/>
            <person name="Keller A.-M."/>
            <person name="Kissmehl R."/>
            <person name="Klotz C."/>
            <person name="Koll F."/>
            <person name="Le Moue A."/>
            <person name="Lepere C."/>
            <person name="Malinsky S."/>
            <person name="Nowacki M."/>
            <person name="Nowak J.K."/>
            <person name="Plattner H."/>
            <person name="Poulain J."/>
            <person name="Ruiz F."/>
            <person name="Serrano V."/>
            <person name="Zagulski M."/>
            <person name="Dessen P."/>
            <person name="Betermier M."/>
            <person name="Weissenbach J."/>
            <person name="Scarpelli C."/>
            <person name="Schachter V."/>
            <person name="Sperling L."/>
            <person name="Meyer E."/>
            <person name="Cohen J."/>
            <person name="Wincker P."/>
        </authorList>
    </citation>
    <scope>NUCLEOTIDE SEQUENCE [LARGE SCALE GENOMIC DNA]</scope>
    <source>
        <strain evidence="1 2">Stock d4-2</strain>
    </source>
</reference>